<feature type="transmembrane region" description="Helical" evidence="1">
    <location>
        <begin position="69"/>
        <end position="102"/>
    </location>
</feature>
<evidence type="ECO:0000256" key="1">
    <source>
        <dbReference type="SAM" id="Phobius"/>
    </source>
</evidence>
<evidence type="ECO:0000313" key="3">
    <source>
        <dbReference type="Proteomes" id="UP000480854"/>
    </source>
</evidence>
<accession>A0A9W7NGB6</accession>
<reference evidence="2 3" key="1">
    <citation type="submission" date="2018-07" db="EMBL/GenBank/DDBJ databases">
        <title>Genome sequence of Azospirillum sp. ATCC 49961.</title>
        <authorList>
            <person name="Sant'Anna F.H."/>
            <person name="Baldani J.I."/>
            <person name="Zilli J.E."/>
            <person name="Reis V.M."/>
            <person name="Hartmann A."/>
            <person name="Cruz L."/>
            <person name="de Souza E.M."/>
            <person name="de Oliveira Pedrosa F."/>
            <person name="Passaglia L.M.P."/>
        </authorList>
    </citation>
    <scope>NUCLEOTIDE SEQUENCE [LARGE SCALE GENOMIC DNA]</scope>
    <source>
        <strain evidence="2 3">ATCC 49961</strain>
    </source>
</reference>
<feature type="transmembrane region" description="Helical" evidence="1">
    <location>
        <begin position="21"/>
        <end position="49"/>
    </location>
</feature>
<gene>
    <name evidence="2" type="ORF">DS843_25070</name>
</gene>
<dbReference type="OrthoDB" id="5405464at2"/>
<dbReference type="AlphaFoldDB" id="A0A9W7NGB6"/>
<keyword evidence="1" id="KW-0472">Membrane</keyword>
<dbReference type="RefSeq" id="WP_149471571.1">
    <property type="nucleotide sequence ID" value="NZ_QOKW01000028.1"/>
</dbReference>
<keyword evidence="1" id="KW-1133">Transmembrane helix</keyword>
<dbReference type="Proteomes" id="UP000480854">
    <property type="component" value="Unassembled WGS sequence"/>
</dbReference>
<sequence length="118" mass="12852">MSVQDQTLPTGLTESEKSLKTIAMVVYGLYALSCLVGFTGIIGVIIAHIKKSDAAGTVLESHFSNQIRTFWIGFALAFVGVLTAIFVIGYFIIIGAGIWVLYRTVKGFLRLNDNKAYS</sequence>
<comment type="caution">
    <text evidence="2">The sequence shown here is derived from an EMBL/GenBank/DDBJ whole genome shotgun (WGS) entry which is preliminary data.</text>
</comment>
<proteinExistence type="predicted"/>
<evidence type="ECO:0008006" key="4">
    <source>
        <dbReference type="Google" id="ProtNLM"/>
    </source>
</evidence>
<evidence type="ECO:0000313" key="2">
    <source>
        <dbReference type="EMBL" id="KAA0676953.1"/>
    </source>
</evidence>
<name>A0A9W7NGB6_9PROT</name>
<dbReference type="EMBL" id="QOKW01000028">
    <property type="protein sequence ID" value="KAA0676953.1"/>
    <property type="molecule type" value="Genomic_DNA"/>
</dbReference>
<keyword evidence="1" id="KW-0812">Transmembrane</keyword>
<keyword evidence="3" id="KW-1185">Reference proteome</keyword>
<organism evidence="2 3">
    <name type="scientific">Roseomonas genomospecies 6</name>
    <dbReference type="NCBI Taxonomy" id="214106"/>
    <lineage>
        <taxon>Bacteria</taxon>
        <taxon>Pseudomonadati</taxon>
        <taxon>Pseudomonadota</taxon>
        <taxon>Alphaproteobacteria</taxon>
        <taxon>Acetobacterales</taxon>
        <taxon>Roseomonadaceae</taxon>
        <taxon>Roseomonas</taxon>
    </lineage>
</organism>
<protein>
    <recommendedName>
        <fullName evidence="4">DUF4870 domain-containing protein</fullName>
    </recommendedName>
</protein>